<name>A0A0F3IRH0_9PROT</name>
<proteinExistence type="predicted"/>
<comment type="caution">
    <text evidence="2">The sequence shown here is derived from an EMBL/GenBank/DDBJ whole genome shotgun (WGS) entry which is preliminary data.</text>
</comment>
<evidence type="ECO:0000259" key="1">
    <source>
        <dbReference type="Pfam" id="PF10090"/>
    </source>
</evidence>
<dbReference type="RefSeq" id="WP_045776105.1">
    <property type="nucleotide sequence ID" value="NZ_LAJY01000307.1"/>
</dbReference>
<dbReference type="EMBL" id="LAJY01000307">
    <property type="protein sequence ID" value="KJV09311.1"/>
    <property type="molecule type" value="Genomic_DNA"/>
</dbReference>
<accession>A0A0F3IRH0</accession>
<organism evidence="2 3">
    <name type="scientific">Elstera litoralis</name>
    <dbReference type="NCBI Taxonomy" id="552518"/>
    <lineage>
        <taxon>Bacteria</taxon>
        <taxon>Pseudomonadati</taxon>
        <taxon>Pseudomonadota</taxon>
        <taxon>Alphaproteobacteria</taxon>
        <taxon>Rhodospirillales</taxon>
        <taxon>Rhodospirillaceae</taxon>
        <taxon>Elstera</taxon>
    </lineage>
</organism>
<gene>
    <name evidence="2" type="ORF">VZ95_12285</name>
</gene>
<evidence type="ECO:0000313" key="2">
    <source>
        <dbReference type="EMBL" id="KJV09311.1"/>
    </source>
</evidence>
<dbReference type="Gene3D" id="1.10.287.130">
    <property type="match status" value="1"/>
</dbReference>
<keyword evidence="3" id="KW-1185">Reference proteome</keyword>
<dbReference type="InterPro" id="IPR018762">
    <property type="entry name" value="ChpT_C"/>
</dbReference>
<dbReference type="OrthoDB" id="9803702at2"/>
<protein>
    <recommendedName>
        <fullName evidence="1">Histidine phosphotransferase ChpT C-terminal domain-containing protein</fullName>
    </recommendedName>
</protein>
<sequence length="227" mass="23945">MDTIHTSLPSVTVDLSFLHLVVSQLCHDLVSPIGAVNNGVELIEELGATLDSEAFDLIAQSGQAAAAKLQCFRLAWGRGGASSDTRLADVRQVLIDYFAGETRIDLNWPSDPAAEAVDYAPGALQLLLNAVLAVATTLTRGGQISVKMDVTEIGAPFEIDATGQNLRVPEILPELLAGRTRASLDHRTVAAGFASLLGRALGVPLTVSQPSTELVRIAGRLPILSFP</sequence>
<dbReference type="InterPro" id="IPR036890">
    <property type="entry name" value="HATPase_C_sf"/>
</dbReference>
<dbReference type="Pfam" id="PF10090">
    <property type="entry name" value="HPTransfase"/>
    <property type="match status" value="1"/>
</dbReference>
<dbReference type="AlphaFoldDB" id="A0A0F3IRH0"/>
<feature type="domain" description="Histidine phosphotransferase ChpT C-terminal" evidence="1">
    <location>
        <begin position="88"/>
        <end position="210"/>
    </location>
</feature>
<reference evidence="2 3" key="1">
    <citation type="submission" date="2015-03" db="EMBL/GenBank/DDBJ databases">
        <title>Draft genome sequence of Elstera litoralis.</title>
        <authorList>
            <person name="Rahalkar M.C."/>
            <person name="Dhakephalkar P.K."/>
            <person name="Pore S.D."/>
            <person name="Arora P."/>
            <person name="Kapse N.G."/>
            <person name="Pandit P.S."/>
        </authorList>
    </citation>
    <scope>NUCLEOTIDE SEQUENCE [LARGE SCALE GENOMIC DNA]</scope>
    <source>
        <strain evidence="2 3">Dia-1</strain>
    </source>
</reference>
<evidence type="ECO:0000313" key="3">
    <source>
        <dbReference type="Proteomes" id="UP000033774"/>
    </source>
</evidence>
<dbReference type="Gene3D" id="3.30.565.10">
    <property type="entry name" value="Histidine kinase-like ATPase, C-terminal domain"/>
    <property type="match status" value="1"/>
</dbReference>
<dbReference type="Proteomes" id="UP000033774">
    <property type="component" value="Unassembled WGS sequence"/>
</dbReference>